<dbReference type="InterPro" id="IPR038741">
    <property type="entry name" value="AP5B1"/>
</dbReference>
<dbReference type="GO" id="GO:0030119">
    <property type="term" value="C:AP-type membrane coat adaptor complex"/>
    <property type="evidence" value="ECO:0007669"/>
    <property type="project" value="TreeGrafter"/>
</dbReference>
<accession>A0A9Q0QZA4</accession>
<proteinExistence type="predicted"/>
<name>A0A9Q0QZA4_9MAGN</name>
<dbReference type="AlphaFoldDB" id="A0A9Q0QZA4"/>
<sequence>MGKVQGTVLIQSLMRHGMQLSIGPNENLGEELPGISPSQPSSSFFHAQYAQPFRDLKKSRNISSYVHIERVIPLLVKQSWSLSLLTLGIGSENPGYLEGIRDSHVRDVEGSSEIQIVSETEGINQPQEPLRVMDSKVSEILAILRKHFSCIPDFRHMPGLKIEIPFILRFESEPFSASKNCLDIVTAENGYVEHEITLLFPNKPYIIFSIQNIRKSQTSEPRYYNW</sequence>
<dbReference type="Proteomes" id="UP001141806">
    <property type="component" value="Unassembled WGS sequence"/>
</dbReference>
<gene>
    <name evidence="1" type="ORF">NE237_002340</name>
</gene>
<dbReference type="PANTHER" id="PTHR34033:SF1">
    <property type="entry name" value="AP-5 COMPLEX SUBUNIT BETA-1"/>
    <property type="match status" value="1"/>
</dbReference>
<reference evidence="1" key="1">
    <citation type="journal article" date="2023" name="Plant J.">
        <title>The genome of the king protea, Protea cynaroides.</title>
        <authorList>
            <person name="Chang J."/>
            <person name="Duong T.A."/>
            <person name="Schoeman C."/>
            <person name="Ma X."/>
            <person name="Roodt D."/>
            <person name="Barker N."/>
            <person name="Li Z."/>
            <person name="Van de Peer Y."/>
            <person name="Mizrachi E."/>
        </authorList>
    </citation>
    <scope>NUCLEOTIDE SEQUENCE</scope>
    <source>
        <tissue evidence="1">Young leaves</tissue>
    </source>
</reference>
<evidence type="ECO:0000313" key="1">
    <source>
        <dbReference type="EMBL" id="KAJ4977234.1"/>
    </source>
</evidence>
<organism evidence="1 2">
    <name type="scientific">Protea cynaroides</name>
    <dbReference type="NCBI Taxonomy" id="273540"/>
    <lineage>
        <taxon>Eukaryota</taxon>
        <taxon>Viridiplantae</taxon>
        <taxon>Streptophyta</taxon>
        <taxon>Embryophyta</taxon>
        <taxon>Tracheophyta</taxon>
        <taxon>Spermatophyta</taxon>
        <taxon>Magnoliopsida</taxon>
        <taxon>Proteales</taxon>
        <taxon>Proteaceae</taxon>
        <taxon>Protea</taxon>
    </lineage>
</organism>
<comment type="caution">
    <text evidence="1">The sequence shown here is derived from an EMBL/GenBank/DDBJ whole genome shotgun (WGS) entry which is preliminary data.</text>
</comment>
<dbReference type="GO" id="GO:0016197">
    <property type="term" value="P:endosomal transport"/>
    <property type="evidence" value="ECO:0007669"/>
    <property type="project" value="InterPro"/>
</dbReference>
<protein>
    <submittedName>
        <fullName evidence="1">Uncharacterized protein</fullName>
    </submittedName>
</protein>
<dbReference type="EMBL" id="JAMYWD010000003">
    <property type="protein sequence ID" value="KAJ4977234.1"/>
    <property type="molecule type" value="Genomic_DNA"/>
</dbReference>
<keyword evidence="2" id="KW-1185">Reference proteome</keyword>
<dbReference type="PANTHER" id="PTHR34033">
    <property type="entry name" value="AP-5 COMPLEX SUBUNIT BETA-1"/>
    <property type="match status" value="1"/>
</dbReference>
<evidence type="ECO:0000313" key="2">
    <source>
        <dbReference type="Proteomes" id="UP001141806"/>
    </source>
</evidence>